<accession>A0ABW5DSU6</accession>
<name>A0ABW5DSU6_9PROT</name>
<evidence type="ECO:0000313" key="4">
    <source>
        <dbReference type="EMBL" id="MFD2264004.1"/>
    </source>
</evidence>
<dbReference type="PANTHER" id="PTHR43790:SF4">
    <property type="entry name" value="GUANOSINE IMPORT ATP-BINDING PROTEIN NUPO"/>
    <property type="match status" value="1"/>
</dbReference>
<dbReference type="InterPro" id="IPR017871">
    <property type="entry name" value="ABC_transporter-like_CS"/>
</dbReference>
<dbReference type="CDD" id="cd03216">
    <property type="entry name" value="ABC_Carb_Monos_I"/>
    <property type="match status" value="1"/>
</dbReference>
<dbReference type="PROSITE" id="PS50893">
    <property type="entry name" value="ABC_TRANSPORTER_2"/>
    <property type="match status" value="2"/>
</dbReference>
<proteinExistence type="predicted"/>
<organism evidence="4 5">
    <name type="scientific">Lacibacterium aquatile</name>
    <dbReference type="NCBI Taxonomy" id="1168082"/>
    <lineage>
        <taxon>Bacteria</taxon>
        <taxon>Pseudomonadati</taxon>
        <taxon>Pseudomonadota</taxon>
        <taxon>Alphaproteobacteria</taxon>
        <taxon>Rhodospirillales</taxon>
        <taxon>Rhodospirillaceae</taxon>
    </lineage>
</organism>
<evidence type="ECO:0000313" key="5">
    <source>
        <dbReference type="Proteomes" id="UP001597295"/>
    </source>
</evidence>
<feature type="domain" description="ABC transporter" evidence="3">
    <location>
        <begin position="11"/>
        <end position="242"/>
    </location>
</feature>
<dbReference type="RefSeq" id="WP_379877046.1">
    <property type="nucleotide sequence ID" value="NZ_JBHUIP010000012.1"/>
</dbReference>
<dbReference type="EMBL" id="JBHUIP010000012">
    <property type="protein sequence ID" value="MFD2264004.1"/>
    <property type="molecule type" value="Genomic_DNA"/>
</dbReference>
<keyword evidence="5" id="KW-1185">Reference proteome</keyword>
<evidence type="ECO:0000256" key="2">
    <source>
        <dbReference type="ARBA" id="ARBA00022840"/>
    </source>
</evidence>
<dbReference type="SMART" id="SM00382">
    <property type="entry name" value="AAA"/>
    <property type="match status" value="2"/>
</dbReference>
<dbReference type="Proteomes" id="UP001597295">
    <property type="component" value="Unassembled WGS sequence"/>
</dbReference>
<dbReference type="GO" id="GO:0005524">
    <property type="term" value="F:ATP binding"/>
    <property type="evidence" value="ECO:0007669"/>
    <property type="project" value="UniProtKB-KW"/>
</dbReference>
<reference evidence="5" key="1">
    <citation type="journal article" date="2019" name="Int. J. Syst. Evol. Microbiol.">
        <title>The Global Catalogue of Microorganisms (GCM) 10K type strain sequencing project: providing services to taxonomists for standard genome sequencing and annotation.</title>
        <authorList>
            <consortium name="The Broad Institute Genomics Platform"/>
            <consortium name="The Broad Institute Genome Sequencing Center for Infectious Disease"/>
            <person name="Wu L."/>
            <person name="Ma J."/>
        </authorList>
    </citation>
    <scope>NUCLEOTIDE SEQUENCE [LARGE SCALE GENOMIC DNA]</scope>
    <source>
        <strain evidence="5">CGMCC 1.19062</strain>
    </source>
</reference>
<dbReference type="InterPro" id="IPR003439">
    <property type="entry name" value="ABC_transporter-like_ATP-bd"/>
</dbReference>
<dbReference type="InterPro" id="IPR003593">
    <property type="entry name" value="AAA+_ATPase"/>
</dbReference>
<feature type="domain" description="ABC transporter" evidence="3">
    <location>
        <begin position="259"/>
        <end position="504"/>
    </location>
</feature>
<evidence type="ECO:0000256" key="1">
    <source>
        <dbReference type="ARBA" id="ARBA00022741"/>
    </source>
</evidence>
<dbReference type="CDD" id="cd03215">
    <property type="entry name" value="ABC_Carb_Monos_II"/>
    <property type="match status" value="1"/>
</dbReference>
<evidence type="ECO:0000259" key="3">
    <source>
        <dbReference type="PROSITE" id="PS50893"/>
    </source>
</evidence>
<gene>
    <name evidence="4" type="ORF">ACFSM5_13970</name>
</gene>
<dbReference type="SUPFAM" id="SSF52540">
    <property type="entry name" value="P-loop containing nucleoside triphosphate hydrolases"/>
    <property type="match status" value="2"/>
</dbReference>
<dbReference type="PANTHER" id="PTHR43790">
    <property type="entry name" value="CARBOHYDRATE TRANSPORT ATP-BINDING PROTEIN MG119-RELATED"/>
    <property type="match status" value="1"/>
</dbReference>
<keyword evidence="1" id="KW-0547">Nucleotide-binding</keyword>
<sequence length="511" mass="54515">MSDQGTDAPRLRLSGITKQFPGTRANDDVSLSLLPGEIHALLGENGAGKSTLVKIVYGLLAADAGTVEWEGEAVAFDGPAAARAAGIGMVFQHFSLFETLTVAENIALALPADQGGKELPARISEVAARYGLALDPHRPVHALSTGERQRVEIVRCLLQEPRLLIMDEPTSVLTPQEADTLFETLRKLASEGCTILYISHKLDEIRALCERATILRGGKVVGTANPREVSAKQLAEMMIGGLLTPPDRSHKIQGRDFRLKVSTMTLPADQPFGVDLQRIDFQVRPGEILGIAGLAGSGQGELLSALGGERLVEPDTIRFDGQFMGQLDVAERRRLGLAYVPEERLGRSAVPDMSLADNMLLSGWQDGALVQKGMIKPAEATSAAEKVIRAFRVAATGPAALARRLSGGNLQKFIMGREIGRTPKVLICANPTWGVDAGAAAQIHQALLDLARKGTSLVVISTDLDELFALSDKMAVLYHGRLSEALPLSELSVERVGLMMGGNFAGDSDAA</sequence>
<dbReference type="Pfam" id="PF00005">
    <property type="entry name" value="ABC_tran"/>
    <property type="match status" value="2"/>
</dbReference>
<protein>
    <submittedName>
        <fullName evidence="4">ABC transporter ATP-binding protein</fullName>
    </submittedName>
</protein>
<comment type="caution">
    <text evidence="4">The sequence shown here is derived from an EMBL/GenBank/DDBJ whole genome shotgun (WGS) entry which is preliminary data.</text>
</comment>
<keyword evidence="2 4" id="KW-0067">ATP-binding</keyword>
<dbReference type="PROSITE" id="PS00211">
    <property type="entry name" value="ABC_TRANSPORTER_1"/>
    <property type="match status" value="1"/>
</dbReference>
<dbReference type="InterPro" id="IPR027417">
    <property type="entry name" value="P-loop_NTPase"/>
</dbReference>
<dbReference type="InterPro" id="IPR050107">
    <property type="entry name" value="ABC_carbohydrate_import_ATPase"/>
</dbReference>
<dbReference type="Gene3D" id="3.40.50.300">
    <property type="entry name" value="P-loop containing nucleotide triphosphate hydrolases"/>
    <property type="match status" value="2"/>
</dbReference>